<dbReference type="GO" id="GO:0018759">
    <property type="term" value="F:methenyltetrahydromethanopterin cyclohydrolase activity"/>
    <property type="evidence" value="ECO:0007669"/>
    <property type="project" value="UniProtKB-UniRule"/>
</dbReference>
<gene>
    <name evidence="13" type="primary">mch_1</name>
    <name evidence="12" type="synonym">mch</name>
    <name evidence="13" type="ORF">AWB68_02477</name>
</gene>
<protein>
    <recommendedName>
        <fullName evidence="6 12">Methenyltetrahydromethanopterin cyclohydrolase</fullName>
        <ecNumber evidence="5 12">3.5.4.27</ecNumber>
    </recommendedName>
    <alternativeName>
        <fullName evidence="10 12">Methenyl-H4MPT cyclohydrolase</fullName>
    </alternativeName>
</protein>
<evidence type="ECO:0000256" key="12">
    <source>
        <dbReference type="HAMAP-Rule" id="MF_00486"/>
    </source>
</evidence>
<keyword evidence="7 12" id="KW-0963">Cytoplasm</keyword>
<keyword evidence="8 12" id="KW-0554">One-carbon metabolism</keyword>
<evidence type="ECO:0000256" key="8">
    <source>
        <dbReference type="ARBA" id="ARBA00022563"/>
    </source>
</evidence>
<dbReference type="HAMAP" id="MF_00486">
    <property type="entry name" value="McH"/>
    <property type="match status" value="1"/>
</dbReference>
<dbReference type="OrthoDB" id="241529at2"/>
<dbReference type="InterPro" id="IPR003209">
    <property type="entry name" value="METHMP_CycHdrlase"/>
</dbReference>
<accession>A0A158HZR2</accession>
<dbReference type="GO" id="GO:0006730">
    <property type="term" value="P:one-carbon metabolic process"/>
    <property type="evidence" value="ECO:0007669"/>
    <property type="project" value="UniProtKB-UniRule"/>
</dbReference>
<comment type="catalytic activity">
    <reaction evidence="11 12">
        <text>5,10-methenyl-5,6,7,8-tetrahydromethanopterin + H2O = N(5)-formyl-5,6,7,8-tetrahydromethanopterin + H(+)</text>
        <dbReference type="Rhea" id="RHEA:19053"/>
        <dbReference type="ChEBI" id="CHEBI:15377"/>
        <dbReference type="ChEBI" id="CHEBI:15378"/>
        <dbReference type="ChEBI" id="CHEBI:58018"/>
        <dbReference type="ChEBI" id="CHEBI:58337"/>
        <dbReference type="EC" id="3.5.4.27"/>
    </reaction>
</comment>
<dbReference type="CDD" id="cd00545">
    <property type="entry name" value="MCH"/>
    <property type="match status" value="1"/>
</dbReference>
<dbReference type="UniPathway" id="UPA00562">
    <property type="reaction ID" value="UER00703"/>
</dbReference>
<dbReference type="Pfam" id="PF02289">
    <property type="entry name" value="MCH"/>
    <property type="match status" value="1"/>
</dbReference>
<evidence type="ECO:0000256" key="6">
    <source>
        <dbReference type="ARBA" id="ARBA00020597"/>
    </source>
</evidence>
<keyword evidence="9 12" id="KW-0378">Hydrolase</keyword>
<evidence type="ECO:0000256" key="9">
    <source>
        <dbReference type="ARBA" id="ARBA00022801"/>
    </source>
</evidence>
<dbReference type="RefSeq" id="WP_087644634.1">
    <property type="nucleotide sequence ID" value="NZ_FCON02000021.1"/>
</dbReference>
<evidence type="ECO:0000256" key="4">
    <source>
        <dbReference type="ARBA" id="ARBA00006902"/>
    </source>
</evidence>
<dbReference type="GO" id="GO:0046294">
    <property type="term" value="P:formaldehyde catabolic process"/>
    <property type="evidence" value="ECO:0007669"/>
    <property type="project" value="UniProtKB-UniRule"/>
</dbReference>
<evidence type="ECO:0000256" key="5">
    <source>
        <dbReference type="ARBA" id="ARBA00012765"/>
    </source>
</evidence>
<sequence length="342" mass="36551">MSQHSLPADRAASQVPLSVNALTRPLLVRLLERMRQIGIDASRDETGVLMVDAGIKAPGSVAAGAAIAEICMGGLGQVRVGAAASNSARDEWPTFVEISSAQPVLACLASQYAGWSLSASKEETGGKKFFALGSGPARSLACKEPLYEELRYRDEARSGCLVLEVDRAPPAVVIEKILRDCRLGPASLTLILTPTASRAGTTQVVARALEVALHKAHVLGFPLADIVEGTASAPLPPPGREAIDAMGRTNDAILYGGRVHLTVTGADDAARDLARRLPSSESRDFGRSFADIFKEYDYDFYRIDPALFAPAEVWVSNLTTGRTYHAGATRFDLLHPLWLDEA</sequence>
<dbReference type="EMBL" id="FCON02000021">
    <property type="protein sequence ID" value="SAL49832.1"/>
    <property type="molecule type" value="Genomic_DNA"/>
</dbReference>
<comment type="function">
    <text evidence="1 12">Catalyzes the hydrolysis of methenyl-H(4)MPT(+) to 5-formyl-H(4)MPT.</text>
</comment>
<dbReference type="NCBIfam" id="TIGR03120">
    <property type="entry name" value="one_C_mch"/>
    <property type="match status" value="1"/>
</dbReference>
<organism evidence="13 14">
    <name type="scientific">Caballeronia choica</name>
    <dbReference type="NCBI Taxonomy" id="326476"/>
    <lineage>
        <taxon>Bacteria</taxon>
        <taxon>Pseudomonadati</taxon>
        <taxon>Pseudomonadota</taxon>
        <taxon>Betaproteobacteria</taxon>
        <taxon>Burkholderiales</taxon>
        <taxon>Burkholderiaceae</taxon>
        <taxon>Caballeronia</taxon>
    </lineage>
</organism>
<evidence type="ECO:0000256" key="7">
    <source>
        <dbReference type="ARBA" id="ARBA00022490"/>
    </source>
</evidence>
<dbReference type="Gene3D" id="3.30.1030.10">
    <property type="entry name" value="Methenyltetrahydromethanopterin Cyclohydrolase, Chain A, domain 2"/>
    <property type="match status" value="1"/>
</dbReference>
<evidence type="ECO:0000256" key="10">
    <source>
        <dbReference type="ARBA" id="ARBA00030468"/>
    </source>
</evidence>
<dbReference type="Proteomes" id="UP000054770">
    <property type="component" value="Unassembled WGS sequence"/>
</dbReference>
<dbReference type="SUPFAM" id="SSF56199">
    <property type="entry name" value="Methenyltetrahydromethanopterin cyclohydrolase"/>
    <property type="match status" value="1"/>
</dbReference>
<evidence type="ECO:0000256" key="11">
    <source>
        <dbReference type="ARBA" id="ARBA00048684"/>
    </source>
</evidence>
<dbReference type="AlphaFoldDB" id="A0A158HZR2"/>
<evidence type="ECO:0000313" key="14">
    <source>
        <dbReference type="Proteomes" id="UP000054770"/>
    </source>
</evidence>
<dbReference type="Gene3D" id="3.10.340.11">
    <property type="entry name" value="Methenyltetrahydromethanopterin Cyclohydrolase, Chain A, domain 1"/>
    <property type="match status" value="1"/>
</dbReference>
<proteinExistence type="inferred from homology"/>
<comment type="pathway">
    <text evidence="3 12">One-carbon metabolism; formaldehyde degradation; formate from formaldehyde (H(4)MPT route): step 3/5.</text>
</comment>
<reference evidence="13" key="1">
    <citation type="submission" date="2016-01" db="EMBL/GenBank/DDBJ databases">
        <authorList>
            <person name="Peeters C."/>
        </authorList>
    </citation>
    <scope>NUCLEOTIDE SEQUENCE [LARGE SCALE GENOMIC DNA]</scope>
    <source>
        <strain evidence="13">LMG 22940</strain>
    </source>
</reference>
<keyword evidence="14" id="KW-1185">Reference proteome</keyword>
<evidence type="ECO:0000256" key="3">
    <source>
        <dbReference type="ARBA" id="ARBA00005087"/>
    </source>
</evidence>
<evidence type="ECO:0000313" key="13">
    <source>
        <dbReference type="EMBL" id="SAL49832.1"/>
    </source>
</evidence>
<evidence type="ECO:0000256" key="2">
    <source>
        <dbReference type="ARBA" id="ARBA00004496"/>
    </source>
</evidence>
<comment type="subcellular location">
    <subcellularLocation>
        <location evidence="2 12">Cytoplasm</location>
    </subcellularLocation>
</comment>
<dbReference type="GO" id="GO:0005737">
    <property type="term" value="C:cytoplasm"/>
    <property type="evidence" value="ECO:0007669"/>
    <property type="project" value="UniProtKB-SubCell"/>
</dbReference>
<evidence type="ECO:0000256" key="1">
    <source>
        <dbReference type="ARBA" id="ARBA00004058"/>
    </source>
</evidence>
<dbReference type="EC" id="3.5.4.27" evidence="5 12"/>
<name>A0A158HZR2_9BURK</name>
<comment type="caution">
    <text evidence="13">The sequence shown here is derived from an EMBL/GenBank/DDBJ whole genome shotgun (WGS) entry which is preliminary data.</text>
</comment>
<comment type="similarity">
    <text evidence="4 12">Belongs to the MCH family.</text>
</comment>